<accession>A0AA35T2C0</accession>
<comment type="caution">
    <text evidence="1">The sequence shown here is derived from an EMBL/GenBank/DDBJ whole genome shotgun (WGS) entry which is preliminary data.</text>
</comment>
<organism evidence="1 2">
    <name type="scientific">Geodia barretti</name>
    <name type="common">Barrett's horny sponge</name>
    <dbReference type="NCBI Taxonomy" id="519541"/>
    <lineage>
        <taxon>Eukaryota</taxon>
        <taxon>Metazoa</taxon>
        <taxon>Porifera</taxon>
        <taxon>Demospongiae</taxon>
        <taxon>Heteroscleromorpha</taxon>
        <taxon>Tetractinellida</taxon>
        <taxon>Astrophorina</taxon>
        <taxon>Geodiidae</taxon>
        <taxon>Geodia</taxon>
    </lineage>
</organism>
<protein>
    <submittedName>
        <fullName evidence="1">Uncharacterized protein</fullName>
    </submittedName>
</protein>
<name>A0AA35T2C0_GEOBA</name>
<proteinExistence type="predicted"/>
<evidence type="ECO:0000313" key="1">
    <source>
        <dbReference type="EMBL" id="CAI8039693.1"/>
    </source>
</evidence>
<dbReference type="AlphaFoldDB" id="A0AA35T2C0"/>
<evidence type="ECO:0000313" key="2">
    <source>
        <dbReference type="Proteomes" id="UP001174909"/>
    </source>
</evidence>
<sequence>MQETDDPELFAKIFREKLVHQFGDIPEVDIVVAGETKGMFGGFRLPDDADEYLAYYEALYVLFPNASVLRNLESAREDVRKAKAEG</sequence>
<reference evidence="1" key="1">
    <citation type="submission" date="2023-03" db="EMBL/GenBank/DDBJ databases">
        <authorList>
            <person name="Steffen K."/>
            <person name="Cardenas P."/>
        </authorList>
    </citation>
    <scope>NUCLEOTIDE SEQUENCE</scope>
</reference>
<keyword evidence="2" id="KW-1185">Reference proteome</keyword>
<dbReference type="EMBL" id="CASHTH010003056">
    <property type="protein sequence ID" value="CAI8039693.1"/>
    <property type="molecule type" value="Genomic_DNA"/>
</dbReference>
<gene>
    <name evidence="1" type="ORF">GBAR_LOCUS22123</name>
</gene>
<dbReference type="Proteomes" id="UP001174909">
    <property type="component" value="Unassembled WGS sequence"/>
</dbReference>